<accession>A0A1Y6B9P1</accession>
<evidence type="ECO:0000256" key="1">
    <source>
        <dbReference type="SAM" id="MobiDB-lite"/>
    </source>
</evidence>
<dbReference type="InterPro" id="IPR025924">
    <property type="entry name" value="YHYH_dom"/>
</dbReference>
<feature type="chain" id="PRO_5012780137" evidence="2">
    <location>
        <begin position="25"/>
        <end position="359"/>
    </location>
</feature>
<dbReference type="Proteomes" id="UP000192917">
    <property type="component" value="Unassembled WGS sequence"/>
</dbReference>
<feature type="domain" description="YHYH" evidence="3">
    <location>
        <begin position="139"/>
        <end position="232"/>
    </location>
</feature>
<feature type="region of interest" description="Disordered" evidence="1">
    <location>
        <begin position="287"/>
        <end position="311"/>
    </location>
</feature>
<evidence type="ECO:0000256" key="2">
    <source>
        <dbReference type="SAM" id="SignalP"/>
    </source>
</evidence>
<name>A0A1Y6B9P1_9PROT</name>
<evidence type="ECO:0000259" key="3">
    <source>
        <dbReference type="Pfam" id="PF14240"/>
    </source>
</evidence>
<dbReference type="RefSeq" id="WP_085121395.1">
    <property type="nucleotide sequence ID" value="NZ_FWZX01000002.1"/>
</dbReference>
<evidence type="ECO:0000313" key="4">
    <source>
        <dbReference type="EMBL" id="SMF00227.1"/>
    </source>
</evidence>
<sequence>MAARGSIGLAVLALVLAAAASAAAQEGRPLGDGRISPEPRTGYLFSCLQRFDPNAGGARRSGPWIVGDRYDPERKPTVEGEVAWPNARIEISLEGDERVVRANDLPSHPTGRFPIASSDPAWRYDRNPNRIREQQVLLRLPAQPQLAAAPSCLPMQMIGFALTGVAIFNALDGGGRDAPAHEILDACGGHPERDGTYHYHDLSPCMGDGHDAEGHSLLLGYALDGFGIYGPKDVGGRPIADADLDACHGHVGPVLWDGRIRRIYHYHMTEEYPYSLGCFRGTPVGLQGPSQRGAGPSGAQAGPGGPGDPLAEIARELDLDPVALRRAVGPPPPDLQRAARLLGVPLPQLRAAFARHRPR</sequence>
<dbReference type="PANTHER" id="PTHR30289">
    <property type="entry name" value="UNCHARACTERIZED PROTEIN YBCL-RELATED"/>
    <property type="match status" value="1"/>
</dbReference>
<evidence type="ECO:0000313" key="5">
    <source>
        <dbReference type="Proteomes" id="UP000192917"/>
    </source>
</evidence>
<keyword evidence="2" id="KW-0732">Signal</keyword>
<dbReference type="AlphaFoldDB" id="A0A1Y6B9P1"/>
<feature type="signal peptide" evidence="2">
    <location>
        <begin position="1"/>
        <end position="24"/>
    </location>
</feature>
<reference evidence="4 5" key="1">
    <citation type="submission" date="2017-04" db="EMBL/GenBank/DDBJ databases">
        <authorList>
            <person name="Afonso C.L."/>
            <person name="Miller P.J."/>
            <person name="Scott M.A."/>
            <person name="Spackman E."/>
            <person name="Goraichik I."/>
            <person name="Dimitrov K.M."/>
            <person name="Suarez D.L."/>
            <person name="Swayne D.E."/>
        </authorList>
    </citation>
    <scope>NUCLEOTIDE SEQUENCE [LARGE SCALE GENOMIC DNA]</scope>
    <source>
        <strain evidence="4 5">USBA 355</strain>
    </source>
</reference>
<keyword evidence="5" id="KW-1185">Reference proteome</keyword>
<dbReference type="PANTHER" id="PTHR30289:SF8">
    <property type="entry name" value="YHYH DOMAIN-CONTAINING PROTEIN"/>
    <property type="match status" value="1"/>
</dbReference>
<protein>
    <submittedName>
        <fullName evidence="4">YHYH protein</fullName>
    </submittedName>
</protein>
<proteinExistence type="predicted"/>
<organism evidence="4 5">
    <name type="scientific">Tistlia consotensis USBA 355</name>
    <dbReference type="NCBI Taxonomy" id="560819"/>
    <lineage>
        <taxon>Bacteria</taxon>
        <taxon>Pseudomonadati</taxon>
        <taxon>Pseudomonadota</taxon>
        <taxon>Alphaproteobacteria</taxon>
        <taxon>Rhodospirillales</taxon>
        <taxon>Rhodovibrionaceae</taxon>
        <taxon>Tistlia</taxon>
    </lineage>
</organism>
<gene>
    <name evidence="4" type="ORF">SAMN05428998_102327</name>
</gene>
<dbReference type="Pfam" id="PF14240">
    <property type="entry name" value="YHYH"/>
    <property type="match status" value="1"/>
</dbReference>
<dbReference type="EMBL" id="FWZX01000002">
    <property type="protein sequence ID" value="SMF00227.1"/>
    <property type="molecule type" value="Genomic_DNA"/>
</dbReference>
<dbReference type="STRING" id="560819.SAMN05428998_102327"/>